<dbReference type="EC" id="3.4.11.-" evidence="10"/>
<keyword evidence="5 9" id="KW-0479">Metal-binding</keyword>
<dbReference type="PANTHER" id="PTHR28570">
    <property type="entry name" value="ASPARTYL AMINOPEPTIDASE"/>
    <property type="match status" value="1"/>
</dbReference>
<dbReference type="InterPro" id="IPR001948">
    <property type="entry name" value="Peptidase_M18"/>
</dbReference>
<keyword evidence="4 9" id="KW-0645">Protease</keyword>
<keyword evidence="6 9" id="KW-0378">Hydrolase</keyword>
<dbReference type="SUPFAM" id="SSF53187">
    <property type="entry name" value="Zn-dependent exopeptidases"/>
    <property type="match status" value="1"/>
</dbReference>
<sequence>MAPADVRAAHDMAAFVQECPSMFHTAAAVRRRLDEAGFAYLPESKPWEVRRGGRYYTVRNNSSIIAFKVGAKLDAYRFQLTASHSDSPTYKVKAAPELSGPSGYMRLNVEAYGGVMDHTWFDRPLSVAGRVLVRSGNRVESRLIAPDADLLIIPRVPIHLDREANSRFSPNRAVDLCPVMSAGELGPGSFDRLVAQEAGVAPEQVLARDLFLVNRQQPSVWGWGNEFISAPRLDDLGCAYISLAAFLIAGNDDAVSVFCCFDNEEVGSNTKQGAMSTFLRDCLERVNAGLGFTSEQLRCALAKSMLVSCDNAHAVHPNHPELYDQGNRVMLNRGLAVKESANQKYCTDAFSRAVFCAICQDAGVSLQRFANRSDMPGGSTLGNLSNMQVSMHAVDVGLPQLAMHSSYETAGVADIALGTAALEAFYNADVRIEDADFAELRP</sequence>
<evidence type="ECO:0000256" key="3">
    <source>
        <dbReference type="ARBA" id="ARBA00022438"/>
    </source>
</evidence>
<dbReference type="GO" id="GO:0008270">
    <property type="term" value="F:zinc ion binding"/>
    <property type="evidence" value="ECO:0007669"/>
    <property type="project" value="InterPro"/>
</dbReference>
<reference evidence="11 12" key="1">
    <citation type="journal article" date="2018" name="Elife">
        <title>Discovery and characterization of a prevalent human gut bacterial enzyme sufficient for the inactivation of a family of plant toxins.</title>
        <authorList>
            <person name="Koppel N."/>
            <person name="Bisanz J.E."/>
            <person name="Pandelia M.E."/>
            <person name="Turnbaugh P.J."/>
            <person name="Balskus E.P."/>
        </authorList>
    </citation>
    <scope>NUCLEOTIDE SEQUENCE [LARGE SCALE GENOMIC DNA]</scope>
    <source>
        <strain evidence="12">anaerobia AP69FAA</strain>
    </source>
</reference>
<keyword evidence="8 9" id="KW-0482">Metalloprotease</keyword>
<organism evidence="11 12">
    <name type="scientific">Senegalimassilia anaerobia</name>
    <dbReference type="NCBI Taxonomy" id="1473216"/>
    <lineage>
        <taxon>Bacteria</taxon>
        <taxon>Bacillati</taxon>
        <taxon>Actinomycetota</taxon>
        <taxon>Coriobacteriia</taxon>
        <taxon>Coriobacteriales</taxon>
        <taxon>Coriobacteriaceae</taxon>
        <taxon>Senegalimassilia</taxon>
    </lineage>
</organism>
<dbReference type="Gene3D" id="3.40.630.10">
    <property type="entry name" value="Zn peptidases"/>
    <property type="match status" value="1"/>
</dbReference>
<gene>
    <name evidence="11" type="ORF">C1880_05110</name>
</gene>
<dbReference type="OrthoDB" id="5288740at2"/>
<dbReference type="GO" id="GO:0004177">
    <property type="term" value="F:aminopeptidase activity"/>
    <property type="evidence" value="ECO:0007669"/>
    <property type="project" value="UniProtKB-KW"/>
</dbReference>
<evidence type="ECO:0000313" key="11">
    <source>
        <dbReference type="EMBL" id="RDB56301.1"/>
    </source>
</evidence>
<evidence type="ECO:0000256" key="2">
    <source>
        <dbReference type="ARBA" id="ARBA00008290"/>
    </source>
</evidence>
<dbReference type="NCBIfam" id="NF002759">
    <property type="entry name" value="PRK02813.1"/>
    <property type="match status" value="1"/>
</dbReference>
<evidence type="ECO:0000256" key="10">
    <source>
        <dbReference type="RuleBase" id="RU004387"/>
    </source>
</evidence>
<evidence type="ECO:0000313" key="12">
    <source>
        <dbReference type="Proteomes" id="UP000253792"/>
    </source>
</evidence>
<keyword evidence="3 9" id="KW-0031">Aminopeptidase</keyword>
<evidence type="ECO:0000256" key="4">
    <source>
        <dbReference type="ARBA" id="ARBA00022670"/>
    </source>
</evidence>
<dbReference type="GO" id="GO:0005737">
    <property type="term" value="C:cytoplasm"/>
    <property type="evidence" value="ECO:0007669"/>
    <property type="project" value="UniProtKB-ARBA"/>
</dbReference>
<name>A0A369L9G9_9ACTN</name>
<proteinExistence type="inferred from homology"/>
<evidence type="ECO:0000256" key="8">
    <source>
        <dbReference type="ARBA" id="ARBA00023049"/>
    </source>
</evidence>
<keyword evidence="12" id="KW-1185">Reference proteome</keyword>
<dbReference type="PRINTS" id="PR00932">
    <property type="entry name" value="AMINO1PTASE"/>
</dbReference>
<comment type="caution">
    <text evidence="11">The sequence shown here is derived from an EMBL/GenBank/DDBJ whole genome shotgun (WGS) entry which is preliminary data.</text>
</comment>
<dbReference type="GO" id="GO:0008237">
    <property type="term" value="F:metallopeptidase activity"/>
    <property type="evidence" value="ECO:0007669"/>
    <property type="project" value="UniProtKB-KW"/>
</dbReference>
<evidence type="ECO:0000256" key="5">
    <source>
        <dbReference type="ARBA" id="ARBA00022723"/>
    </source>
</evidence>
<dbReference type="GO" id="GO:0006508">
    <property type="term" value="P:proteolysis"/>
    <property type="evidence" value="ECO:0007669"/>
    <property type="project" value="UniProtKB-KW"/>
</dbReference>
<dbReference type="EMBL" id="PPTP01000003">
    <property type="protein sequence ID" value="RDB56301.1"/>
    <property type="molecule type" value="Genomic_DNA"/>
</dbReference>
<dbReference type="Proteomes" id="UP000253792">
    <property type="component" value="Unassembled WGS sequence"/>
</dbReference>
<dbReference type="Gene3D" id="2.30.250.10">
    <property type="entry name" value="Aminopeptidase i, Domain 2"/>
    <property type="match status" value="1"/>
</dbReference>
<evidence type="ECO:0000256" key="9">
    <source>
        <dbReference type="RuleBase" id="RU004386"/>
    </source>
</evidence>
<dbReference type="CDD" id="cd05658">
    <property type="entry name" value="M18_DAP"/>
    <property type="match status" value="1"/>
</dbReference>
<evidence type="ECO:0000256" key="1">
    <source>
        <dbReference type="ARBA" id="ARBA00001947"/>
    </source>
</evidence>
<dbReference type="Pfam" id="PF02127">
    <property type="entry name" value="Peptidase_M18"/>
    <property type="match status" value="1"/>
</dbReference>
<dbReference type="PANTHER" id="PTHR28570:SF3">
    <property type="entry name" value="ASPARTYL AMINOPEPTIDASE"/>
    <property type="match status" value="1"/>
</dbReference>
<accession>A0A369L9G9</accession>
<dbReference type="AlphaFoldDB" id="A0A369L9G9"/>
<evidence type="ECO:0000256" key="7">
    <source>
        <dbReference type="ARBA" id="ARBA00022833"/>
    </source>
</evidence>
<dbReference type="InterPro" id="IPR023358">
    <property type="entry name" value="Peptidase_M18_dom2"/>
</dbReference>
<protein>
    <recommendedName>
        <fullName evidence="10">M18 family aminopeptidase</fullName>
        <ecNumber evidence="10">3.4.11.-</ecNumber>
    </recommendedName>
</protein>
<keyword evidence="7 9" id="KW-0862">Zinc</keyword>
<dbReference type="SUPFAM" id="SSF101821">
    <property type="entry name" value="Aminopeptidase/glucanase lid domain"/>
    <property type="match status" value="1"/>
</dbReference>
<comment type="cofactor">
    <cofactor evidence="1 10">
        <name>Zn(2+)</name>
        <dbReference type="ChEBI" id="CHEBI:29105"/>
    </cofactor>
</comment>
<comment type="similarity">
    <text evidence="2 9">Belongs to the peptidase M18 family.</text>
</comment>
<evidence type="ECO:0000256" key="6">
    <source>
        <dbReference type="ARBA" id="ARBA00022801"/>
    </source>
</evidence>